<dbReference type="SUPFAM" id="SSF89447">
    <property type="entry name" value="AbrB/MazE/MraZ-like"/>
    <property type="match status" value="1"/>
</dbReference>
<dbReference type="NCBIfam" id="TIGR01439">
    <property type="entry name" value="lp_hng_hel_AbrB"/>
    <property type="match status" value="1"/>
</dbReference>
<dbReference type="Pfam" id="PF04014">
    <property type="entry name" value="MazE_antitoxin"/>
    <property type="match status" value="1"/>
</dbReference>
<dbReference type="PROSITE" id="PS51740">
    <property type="entry name" value="SPOVT_ABRB"/>
    <property type="match status" value="1"/>
</dbReference>
<dbReference type="RefSeq" id="WP_025229176.1">
    <property type="nucleotide sequence ID" value="NZ_CP007139.1"/>
</dbReference>
<evidence type="ECO:0000256" key="1">
    <source>
        <dbReference type="PROSITE-ProRule" id="PRU01076"/>
    </source>
</evidence>
<dbReference type="OrthoDB" id="9811597at2"/>
<evidence type="ECO:0000313" key="3">
    <source>
        <dbReference type="EMBL" id="AIE86893.1"/>
    </source>
</evidence>
<dbReference type="EMBL" id="CP007139">
    <property type="protein sequence ID" value="AIE86893.1"/>
    <property type="molecule type" value="Genomic_DNA"/>
</dbReference>
<gene>
    <name evidence="3" type="ORF">OP10G_3525</name>
</gene>
<feature type="domain" description="SpoVT-AbrB" evidence="2">
    <location>
        <begin position="1"/>
        <end position="45"/>
    </location>
</feature>
<dbReference type="InterPro" id="IPR052975">
    <property type="entry name" value="Repressor-like_regulatory"/>
</dbReference>
<proteinExistence type="predicted"/>
<organism evidence="3 4">
    <name type="scientific">Fimbriimonas ginsengisoli Gsoil 348</name>
    <dbReference type="NCBI Taxonomy" id="661478"/>
    <lineage>
        <taxon>Bacteria</taxon>
        <taxon>Bacillati</taxon>
        <taxon>Armatimonadota</taxon>
        <taxon>Fimbriimonadia</taxon>
        <taxon>Fimbriimonadales</taxon>
        <taxon>Fimbriimonadaceae</taxon>
        <taxon>Fimbriimonas</taxon>
    </lineage>
</organism>
<dbReference type="STRING" id="661478.OP10G_3525"/>
<dbReference type="InterPro" id="IPR037914">
    <property type="entry name" value="SpoVT-AbrB_sf"/>
</dbReference>
<dbReference type="AlphaFoldDB" id="A0A068NTL5"/>
<accession>A0A068NTL5</accession>
<protein>
    <submittedName>
        <fullName evidence="3">AbrB family transcriptional regulator</fullName>
    </submittedName>
</protein>
<keyword evidence="1" id="KW-0238">DNA-binding</keyword>
<dbReference type="PANTHER" id="PTHR34860">
    <property type="entry name" value="REPRESSOR-LIKE PROTEIN SSO7C3"/>
    <property type="match status" value="1"/>
</dbReference>
<dbReference type="PANTHER" id="PTHR34860:SF6">
    <property type="entry name" value="REPRESSOR-LIKE PROTEIN SSO7C3"/>
    <property type="match status" value="1"/>
</dbReference>
<keyword evidence="4" id="KW-1185">Reference proteome</keyword>
<evidence type="ECO:0000259" key="2">
    <source>
        <dbReference type="PROSITE" id="PS51740"/>
    </source>
</evidence>
<dbReference type="Proteomes" id="UP000027982">
    <property type="component" value="Chromosome"/>
</dbReference>
<dbReference type="GO" id="GO:0003677">
    <property type="term" value="F:DNA binding"/>
    <property type="evidence" value="ECO:0007669"/>
    <property type="project" value="UniProtKB-UniRule"/>
</dbReference>
<dbReference type="Gene3D" id="2.10.260.10">
    <property type="match status" value="1"/>
</dbReference>
<reference evidence="3 4" key="1">
    <citation type="journal article" date="2014" name="PLoS ONE">
        <title>The first complete genome sequence of the class fimbriimonadia in the phylum armatimonadetes.</title>
        <authorList>
            <person name="Hu Z.Y."/>
            <person name="Wang Y.Z."/>
            <person name="Im W.T."/>
            <person name="Wang S.Y."/>
            <person name="Zhao G.P."/>
            <person name="Zheng H.J."/>
            <person name="Quan Z.X."/>
        </authorList>
    </citation>
    <scope>NUCLEOTIDE SEQUENCE [LARGE SCALE GENOMIC DNA]</scope>
    <source>
        <strain evidence="3">Gsoil 348</strain>
    </source>
</reference>
<evidence type="ECO:0000313" key="4">
    <source>
        <dbReference type="Proteomes" id="UP000027982"/>
    </source>
</evidence>
<sequence>MITRVSTKGQVVLPNSIRKRLHIRPGDELEVELEGGRVIMTPASVRRGSVEIVRDPITGLPVLTVGADMPTLTSDIVADILSEAP</sequence>
<dbReference type="KEGG" id="fgi:OP10G_3525"/>
<dbReference type="SMART" id="SM00966">
    <property type="entry name" value="SpoVT_AbrB"/>
    <property type="match status" value="1"/>
</dbReference>
<dbReference type="InterPro" id="IPR007159">
    <property type="entry name" value="SpoVT-AbrB_dom"/>
</dbReference>
<name>A0A068NTL5_FIMGI</name>
<dbReference type="HOGENOM" id="CLU_2507810_0_0_0"/>